<evidence type="ECO:0000313" key="3">
    <source>
        <dbReference type="EMBL" id="BDR59243.1"/>
    </source>
</evidence>
<feature type="domain" description="Glycosyltransferase subfamily 4-like N-terminal" evidence="2">
    <location>
        <begin position="13"/>
        <end position="165"/>
    </location>
</feature>
<dbReference type="Pfam" id="PF13439">
    <property type="entry name" value="Glyco_transf_4"/>
    <property type="match status" value="1"/>
</dbReference>
<evidence type="ECO:0000313" key="4">
    <source>
        <dbReference type="Proteomes" id="UP001321861"/>
    </source>
</evidence>
<organism evidence="3 4">
    <name type="scientific">Xylocopilactobacillus apicola</name>
    <dbReference type="NCBI Taxonomy" id="2932184"/>
    <lineage>
        <taxon>Bacteria</taxon>
        <taxon>Bacillati</taxon>
        <taxon>Bacillota</taxon>
        <taxon>Bacilli</taxon>
        <taxon>Lactobacillales</taxon>
        <taxon>Lactobacillaceae</taxon>
        <taxon>Xylocopilactobacillus</taxon>
    </lineage>
</organism>
<dbReference type="SUPFAM" id="SSF53756">
    <property type="entry name" value="UDP-Glycosyltransferase/glycogen phosphorylase"/>
    <property type="match status" value="1"/>
</dbReference>
<dbReference type="PANTHER" id="PTHR12526">
    <property type="entry name" value="GLYCOSYLTRANSFERASE"/>
    <property type="match status" value="1"/>
</dbReference>
<dbReference type="CDD" id="cd03801">
    <property type="entry name" value="GT4_PimA-like"/>
    <property type="match status" value="1"/>
</dbReference>
<dbReference type="GO" id="GO:0016757">
    <property type="term" value="F:glycosyltransferase activity"/>
    <property type="evidence" value="ECO:0007669"/>
    <property type="project" value="InterPro"/>
</dbReference>
<proteinExistence type="predicted"/>
<keyword evidence="3" id="KW-0808">Transferase</keyword>
<feature type="domain" description="Glycosyl transferase family 1" evidence="1">
    <location>
        <begin position="173"/>
        <end position="329"/>
    </location>
</feature>
<dbReference type="EMBL" id="AP026802">
    <property type="protein sequence ID" value="BDR59243.1"/>
    <property type="molecule type" value="Genomic_DNA"/>
</dbReference>
<keyword evidence="4" id="KW-1185">Reference proteome</keyword>
<protein>
    <submittedName>
        <fullName evidence="3">Glycosyl transferase</fullName>
    </submittedName>
</protein>
<evidence type="ECO:0000259" key="1">
    <source>
        <dbReference type="Pfam" id="PF00534"/>
    </source>
</evidence>
<dbReference type="InterPro" id="IPR028098">
    <property type="entry name" value="Glyco_trans_4-like_N"/>
</dbReference>
<accession>A0AAU9DUQ4</accession>
<dbReference type="PANTHER" id="PTHR12526:SF638">
    <property type="entry name" value="SPORE COAT PROTEIN SA"/>
    <property type="match status" value="1"/>
</dbReference>
<dbReference type="Proteomes" id="UP001321861">
    <property type="component" value="Chromosome"/>
</dbReference>
<dbReference type="KEGG" id="xap:XA3_16840"/>
<dbReference type="RefSeq" id="WP_317635048.1">
    <property type="nucleotide sequence ID" value="NZ_AP026802.1"/>
</dbReference>
<reference evidence="3 4" key="1">
    <citation type="journal article" date="2023" name="Microbiol. Spectr.">
        <title>Symbiosis of Carpenter Bees with Uncharacterized Lactic Acid Bacteria Showing NAD Auxotrophy.</title>
        <authorList>
            <person name="Kawasaki S."/>
            <person name="Ozawa K."/>
            <person name="Mori T."/>
            <person name="Yamamoto A."/>
            <person name="Ito M."/>
            <person name="Ohkuma M."/>
            <person name="Sakamoto M."/>
            <person name="Matsutani M."/>
        </authorList>
    </citation>
    <scope>NUCLEOTIDE SEQUENCE [LARGE SCALE GENOMIC DNA]</scope>
    <source>
        <strain evidence="3 4">XA3</strain>
    </source>
</reference>
<dbReference type="AlphaFoldDB" id="A0AAU9DUQ4"/>
<dbReference type="Pfam" id="PF00534">
    <property type="entry name" value="Glycos_transf_1"/>
    <property type="match status" value="1"/>
</dbReference>
<dbReference type="InterPro" id="IPR001296">
    <property type="entry name" value="Glyco_trans_1"/>
</dbReference>
<sequence>MKIANINAGQETGGALTHLIFQARVLKKHQVDNELILFTDSTVAKAARENGLKYQVVNQRKPEEWIKYLNEKRFDLVQTHGPRANFLVGLQQKKLFCPRVVTVHSDPRYDFLGGGLKGKIQTKLNLASLRRADGLFVVSTELKEELLKLKIPADKISQIINAIDFSAEVPAKIKHDFMQVIIVARLHPVKGHARLIKALAHLNNPHIFLHVVGAGDLKDELNNLVAENELTEQVQFYGALDQRAINELYCQMDLALIVSKSEGFPLVFLEAANNAVPVLMTELSVTSQLIPDADKGIVVNNSQEGIEKGLSQAYQMGVERLSQLGQNSRTYARDHFGAEQFFEDLMTGYEKFSKKEKL</sequence>
<gene>
    <name evidence="3" type="ORF">XA3_16840</name>
</gene>
<evidence type="ECO:0000259" key="2">
    <source>
        <dbReference type="Pfam" id="PF13439"/>
    </source>
</evidence>
<dbReference type="Gene3D" id="3.40.50.2000">
    <property type="entry name" value="Glycogen Phosphorylase B"/>
    <property type="match status" value="2"/>
</dbReference>
<name>A0AAU9DUQ4_9LACO</name>